<comment type="caution">
    <text evidence="4">The sequence shown here is derived from an EMBL/GenBank/DDBJ whole genome shotgun (WGS) entry which is preliminary data.</text>
</comment>
<dbReference type="PANTHER" id="PTHR12184">
    <property type="entry name" value="UBIQUINOL-CYTOCHROME C REDUCTASE COMPLEX ASSEMBLY FACTOR 1 FAMILY MEMBER"/>
    <property type="match status" value="1"/>
</dbReference>
<organism evidence="4 5">
    <name type="scientific">Colletotrichum zoysiae</name>
    <dbReference type="NCBI Taxonomy" id="1216348"/>
    <lineage>
        <taxon>Eukaryota</taxon>
        <taxon>Fungi</taxon>
        <taxon>Dikarya</taxon>
        <taxon>Ascomycota</taxon>
        <taxon>Pezizomycotina</taxon>
        <taxon>Sordariomycetes</taxon>
        <taxon>Hypocreomycetidae</taxon>
        <taxon>Glomerellales</taxon>
        <taxon>Glomerellaceae</taxon>
        <taxon>Colletotrichum</taxon>
        <taxon>Colletotrichum graminicola species complex</taxon>
    </lineage>
</organism>
<dbReference type="InterPro" id="IPR021150">
    <property type="entry name" value="Ubiq_cyt_c_chap"/>
</dbReference>
<name>A0AAD9HEJ4_9PEZI</name>
<evidence type="ECO:0000259" key="3">
    <source>
        <dbReference type="Pfam" id="PF03981"/>
    </source>
</evidence>
<evidence type="ECO:0000256" key="2">
    <source>
        <dbReference type="SAM" id="MobiDB-lite"/>
    </source>
</evidence>
<comment type="similarity">
    <text evidence="1">Belongs to the CBP3 family.</text>
</comment>
<feature type="region of interest" description="Disordered" evidence="2">
    <location>
        <begin position="34"/>
        <end position="67"/>
    </location>
</feature>
<dbReference type="Pfam" id="PF03981">
    <property type="entry name" value="Ubiq_cyt_C_chap"/>
    <property type="match status" value="1"/>
</dbReference>
<evidence type="ECO:0000313" key="5">
    <source>
        <dbReference type="Proteomes" id="UP001232148"/>
    </source>
</evidence>
<gene>
    <name evidence="4" type="ORF">LX32DRAFT_674560</name>
</gene>
<sequence length="319" mass="35716">MACQSCRYQARLLARSLRATADLASPRNPFAVTARRTAPASKATPTTPTPLSRRCFSQTTTRRNGAPPSEFKQAIASAVMAAAPKTVAASLTTSRLEALYKICSSPALYQIPEQERTYEMVRMTADGEEIGYPIGPWLQHLDLQPSFSSWSQATMLHMYTVIARMRCLDRDTSRNLQHQFIDQFFFDCERMMHLNHGMTSSALRQRYLKEIFVQWRGLIAAYDEGVVKDDRVLAAAIWRNLFKSREDADMRQVAAVVAWLRATLQDLEAAPVEDLLAAPAKVFKRDVREMFKLVDAVAPQVQEDLAKVGGARAEAVAKA</sequence>
<dbReference type="Proteomes" id="UP001232148">
    <property type="component" value="Unassembled WGS sequence"/>
</dbReference>
<keyword evidence="5" id="KW-1185">Reference proteome</keyword>
<dbReference type="PANTHER" id="PTHR12184:SF1">
    <property type="entry name" value="UBIQUINOL-CYTOCHROME-C REDUCTASE COMPLEX ASSEMBLY FACTOR 1"/>
    <property type="match status" value="1"/>
</dbReference>
<dbReference type="InterPro" id="IPR007129">
    <property type="entry name" value="Ubiqinol_cyt_c_chaperone_CPB3"/>
</dbReference>
<dbReference type="AlphaFoldDB" id="A0AAD9HEJ4"/>
<dbReference type="EMBL" id="MU842907">
    <property type="protein sequence ID" value="KAK2026796.1"/>
    <property type="molecule type" value="Genomic_DNA"/>
</dbReference>
<protein>
    <submittedName>
        <fullName evidence="4">Ubiquinol-cytochrome C chaperone</fullName>
    </submittedName>
</protein>
<evidence type="ECO:0000256" key="1">
    <source>
        <dbReference type="ARBA" id="ARBA00006407"/>
    </source>
</evidence>
<accession>A0AAD9HEJ4</accession>
<feature type="compositionally biased region" description="Low complexity" evidence="2">
    <location>
        <begin position="34"/>
        <end position="50"/>
    </location>
</feature>
<reference evidence="4" key="1">
    <citation type="submission" date="2021-06" db="EMBL/GenBank/DDBJ databases">
        <title>Comparative genomics, transcriptomics and evolutionary studies reveal genomic signatures of adaptation to plant cell wall in hemibiotrophic fungi.</title>
        <authorList>
            <consortium name="DOE Joint Genome Institute"/>
            <person name="Baroncelli R."/>
            <person name="Diaz J.F."/>
            <person name="Benocci T."/>
            <person name="Peng M."/>
            <person name="Battaglia E."/>
            <person name="Haridas S."/>
            <person name="Andreopoulos W."/>
            <person name="Labutti K."/>
            <person name="Pangilinan J."/>
            <person name="Floch G.L."/>
            <person name="Makela M.R."/>
            <person name="Henrissat B."/>
            <person name="Grigoriev I.V."/>
            <person name="Crouch J.A."/>
            <person name="De Vries R.P."/>
            <person name="Sukno S.A."/>
            <person name="Thon M.R."/>
        </authorList>
    </citation>
    <scope>NUCLEOTIDE SEQUENCE</scope>
    <source>
        <strain evidence="4">MAFF235873</strain>
    </source>
</reference>
<evidence type="ECO:0000313" key="4">
    <source>
        <dbReference type="EMBL" id="KAK2026796.1"/>
    </source>
</evidence>
<dbReference type="GO" id="GO:0005739">
    <property type="term" value="C:mitochondrion"/>
    <property type="evidence" value="ECO:0007669"/>
    <property type="project" value="TreeGrafter"/>
</dbReference>
<feature type="domain" description="Ubiquinol-cytochrome c chaperone" evidence="3">
    <location>
        <begin position="139"/>
        <end position="280"/>
    </location>
</feature>
<proteinExistence type="inferred from homology"/>
<dbReference type="GO" id="GO:0034551">
    <property type="term" value="P:mitochondrial respiratory chain complex III assembly"/>
    <property type="evidence" value="ECO:0007669"/>
    <property type="project" value="TreeGrafter"/>
</dbReference>